<dbReference type="Proteomes" id="UP000621560">
    <property type="component" value="Unassembled WGS sequence"/>
</dbReference>
<reference evidence="2" key="1">
    <citation type="submission" date="2020-09" db="EMBL/GenBank/DDBJ databases">
        <title>A novel bacterium of genus Paenibacillus, isolated from South China Sea.</title>
        <authorList>
            <person name="Huang H."/>
            <person name="Mo K."/>
            <person name="Hu Y."/>
        </authorList>
    </citation>
    <scope>NUCLEOTIDE SEQUENCE</scope>
    <source>
        <strain evidence="2">IB182496</strain>
    </source>
</reference>
<dbReference type="SUPFAM" id="SSF116726">
    <property type="entry name" value="TrkA C-terminal domain-like"/>
    <property type="match status" value="1"/>
</dbReference>
<dbReference type="PROSITE" id="PS51202">
    <property type="entry name" value="RCK_C"/>
    <property type="match status" value="1"/>
</dbReference>
<dbReference type="PANTHER" id="PTHR30445:SF8">
    <property type="entry name" value="K(+)_H(+) ANTIPORTER SUBUNIT KHTT"/>
    <property type="match status" value="1"/>
</dbReference>
<keyword evidence="3" id="KW-1185">Reference proteome</keyword>
<accession>A0A927BW75</accession>
<protein>
    <submittedName>
        <fullName evidence="2">Cation:proton antiporter regulatory subunit</fullName>
    </submittedName>
</protein>
<dbReference type="InterPro" id="IPR006037">
    <property type="entry name" value="RCK_C"/>
</dbReference>
<evidence type="ECO:0000313" key="2">
    <source>
        <dbReference type="EMBL" id="MBD2846488.1"/>
    </source>
</evidence>
<dbReference type="Gene3D" id="3.30.70.1450">
    <property type="entry name" value="Regulator of K+ conductance, C-terminal domain"/>
    <property type="match status" value="1"/>
</dbReference>
<dbReference type="GO" id="GO:0006813">
    <property type="term" value="P:potassium ion transport"/>
    <property type="evidence" value="ECO:0007669"/>
    <property type="project" value="InterPro"/>
</dbReference>
<proteinExistence type="predicted"/>
<dbReference type="Pfam" id="PF25991">
    <property type="entry name" value="KhtT_N"/>
    <property type="match status" value="1"/>
</dbReference>
<dbReference type="Pfam" id="PF02080">
    <property type="entry name" value="TrkA_C"/>
    <property type="match status" value="1"/>
</dbReference>
<name>A0A927BW75_9BACL</name>
<feature type="domain" description="RCK C-terminal" evidence="1">
    <location>
        <begin position="76"/>
        <end position="160"/>
    </location>
</feature>
<dbReference type="EMBL" id="JACXIZ010000024">
    <property type="protein sequence ID" value="MBD2846488.1"/>
    <property type="molecule type" value="Genomic_DNA"/>
</dbReference>
<dbReference type="InterPro" id="IPR050144">
    <property type="entry name" value="AAE_transporter"/>
</dbReference>
<dbReference type="InterPro" id="IPR036721">
    <property type="entry name" value="RCK_C_sf"/>
</dbReference>
<evidence type="ECO:0000313" key="3">
    <source>
        <dbReference type="Proteomes" id="UP000621560"/>
    </source>
</evidence>
<sequence>MNIRETDLPGIGRKYLLDTRGGDRLVVVIHDDGRREMFHFAYDDPDESVSMISMDDDEARTIASIVGGMTYKPKALETIEVALDDLTIEWYKIEVNFRCVGHTIGEMDIRQKTGATLLAVVEDEFKQINPGPEYRFKPDSTLVVAGERQHLKQLKKLLQAGTLDD</sequence>
<dbReference type="InterPro" id="IPR026278">
    <property type="entry name" value="KhtT"/>
</dbReference>
<dbReference type="InterPro" id="IPR058776">
    <property type="entry name" value="KhtT-like_N"/>
</dbReference>
<dbReference type="PANTHER" id="PTHR30445">
    <property type="entry name" value="K(+)_H(+) ANTIPORTER SUBUNIT KHTT"/>
    <property type="match status" value="1"/>
</dbReference>
<organism evidence="2 3">
    <name type="scientific">Paenibacillus sabuli</name>
    <dbReference type="NCBI Taxonomy" id="2772509"/>
    <lineage>
        <taxon>Bacteria</taxon>
        <taxon>Bacillati</taxon>
        <taxon>Bacillota</taxon>
        <taxon>Bacilli</taxon>
        <taxon>Bacillales</taxon>
        <taxon>Paenibacillaceae</taxon>
        <taxon>Paenibacillus</taxon>
    </lineage>
</organism>
<dbReference type="GO" id="GO:0008324">
    <property type="term" value="F:monoatomic cation transmembrane transporter activity"/>
    <property type="evidence" value="ECO:0007669"/>
    <property type="project" value="InterPro"/>
</dbReference>
<dbReference type="RefSeq" id="WP_190918960.1">
    <property type="nucleotide sequence ID" value="NZ_JACXIZ010000024.1"/>
</dbReference>
<dbReference type="AlphaFoldDB" id="A0A927BW75"/>
<dbReference type="PIRSF" id="PIRSF005028">
    <property type="entry name" value="KhtT"/>
    <property type="match status" value="1"/>
</dbReference>
<comment type="caution">
    <text evidence="2">The sequence shown here is derived from an EMBL/GenBank/DDBJ whole genome shotgun (WGS) entry which is preliminary data.</text>
</comment>
<evidence type="ECO:0000259" key="1">
    <source>
        <dbReference type="PROSITE" id="PS51202"/>
    </source>
</evidence>
<gene>
    <name evidence="2" type="ORF">IDH44_14900</name>
</gene>